<keyword evidence="7" id="KW-1185">Reference proteome</keyword>
<dbReference type="InterPro" id="IPR023210">
    <property type="entry name" value="NADP_OxRdtase_dom"/>
</dbReference>
<reference evidence="6" key="2">
    <citation type="submission" date="2020-09" db="EMBL/GenBank/DDBJ databases">
        <authorList>
            <person name="Sun Q."/>
            <person name="Kim S."/>
        </authorList>
    </citation>
    <scope>NUCLEOTIDE SEQUENCE</scope>
    <source>
        <strain evidence="6">KCTC 12870</strain>
    </source>
</reference>
<dbReference type="InterPro" id="IPR050984">
    <property type="entry name" value="Gfo/Idh/MocA_domain"/>
</dbReference>
<dbReference type="Pfam" id="PF22725">
    <property type="entry name" value="GFO_IDH_MocA_C3"/>
    <property type="match status" value="1"/>
</dbReference>
<dbReference type="InterPro" id="IPR036812">
    <property type="entry name" value="NAD(P)_OxRdtase_dom_sf"/>
</dbReference>
<dbReference type="InterPro" id="IPR000683">
    <property type="entry name" value="Gfo/Idh/MocA-like_OxRdtase_N"/>
</dbReference>
<comment type="caution">
    <text evidence="6">The sequence shown here is derived from an EMBL/GenBank/DDBJ whole genome shotgun (WGS) entry which is preliminary data.</text>
</comment>
<evidence type="ECO:0000256" key="1">
    <source>
        <dbReference type="ARBA" id="ARBA00010928"/>
    </source>
</evidence>
<dbReference type="Gene3D" id="3.20.20.100">
    <property type="entry name" value="NADP-dependent oxidoreductase domain"/>
    <property type="match status" value="1"/>
</dbReference>
<evidence type="ECO:0000259" key="4">
    <source>
        <dbReference type="Pfam" id="PF01408"/>
    </source>
</evidence>
<organism evidence="6 7">
    <name type="scientific">Cerasicoccus arenae</name>
    <dbReference type="NCBI Taxonomy" id="424488"/>
    <lineage>
        <taxon>Bacteria</taxon>
        <taxon>Pseudomonadati</taxon>
        <taxon>Verrucomicrobiota</taxon>
        <taxon>Opitutia</taxon>
        <taxon>Puniceicoccales</taxon>
        <taxon>Cerasicoccaceae</taxon>
        <taxon>Cerasicoccus</taxon>
    </lineage>
</organism>
<dbReference type="Proteomes" id="UP000642829">
    <property type="component" value="Unassembled WGS sequence"/>
</dbReference>
<dbReference type="GO" id="GO:0016491">
    <property type="term" value="F:oxidoreductase activity"/>
    <property type="evidence" value="ECO:0007669"/>
    <property type="project" value="UniProtKB-KW"/>
</dbReference>
<evidence type="ECO:0000256" key="2">
    <source>
        <dbReference type="ARBA" id="ARBA00023002"/>
    </source>
</evidence>
<dbReference type="PANTHER" id="PTHR22604">
    <property type="entry name" value="OXIDOREDUCTASES"/>
    <property type="match status" value="1"/>
</dbReference>
<dbReference type="SUPFAM" id="SSF51735">
    <property type="entry name" value="NAD(P)-binding Rossmann-fold domains"/>
    <property type="match status" value="1"/>
</dbReference>
<dbReference type="Gene3D" id="3.40.50.720">
    <property type="entry name" value="NAD(P)-binding Rossmann-like Domain"/>
    <property type="match status" value="1"/>
</dbReference>
<feature type="domain" description="NADP-dependent oxidoreductase" evidence="3">
    <location>
        <begin position="386"/>
        <end position="662"/>
    </location>
</feature>
<dbReference type="Gene3D" id="3.30.360.10">
    <property type="entry name" value="Dihydrodipicolinate Reductase, domain 2"/>
    <property type="match status" value="1"/>
</dbReference>
<keyword evidence="2" id="KW-0560">Oxidoreductase</keyword>
<dbReference type="InterPro" id="IPR055170">
    <property type="entry name" value="GFO_IDH_MocA-like_dom"/>
</dbReference>
<dbReference type="SUPFAM" id="SSF55347">
    <property type="entry name" value="Glyceraldehyde-3-phosphate dehydrogenase-like, C-terminal domain"/>
    <property type="match status" value="1"/>
</dbReference>
<evidence type="ECO:0000313" key="7">
    <source>
        <dbReference type="Proteomes" id="UP000642829"/>
    </source>
</evidence>
<protein>
    <submittedName>
        <fullName evidence="6">Oxidoreductase</fullName>
    </submittedName>
</protein>
<feature type="domain" description="Gfo/Idh/MocA-like oxidoreductase N-terminal" evidence="4">
    <location>
        <begin position="15"/>
        <end position="128"/>
    </location>
</feature>
<evidence type="ECO:0000259" key="3">
    <source>
        <dbReference type="Pfam" id="PF00248"/>
    </source>
</evidence>
<name>A0A8J3DCZ4_9BACT</name>
<dbReference type="AlphaFoldDB" id="A0A8J3DCZ4"/>
<accession>A0A8J3DCZ4</accession>
<evidence type="ECO:0000313" key="6">
    <source>
        <dbReference type="EMBL" id="GHC04571.1"/>
    </source>
</evidence>
<proteinExistence type="inferred from homology"/>
<dbReference type="EMBL" id="BMXG01000012">
    <property type="protein sequence ID" value="GHC04571.1"/>
    <property type="molecule type" value="Genomic_DNA"/>
</dbReference>
<comment type="similarity">
    <text evidence="1">Belongs to the Gfo/Idh/MocA family.</text>
</comment>
<dbReference type="SUPFAM" id="SSF51430">
    <property type="entry name" value="NAD(P)-linked oxidoreductase"/>
    <property type="match status" value="1"/>
</dbReference>
<dbReference type="RefSeq" id="WP_189515008.1">
    <property type="nucleotide sequence ID" value="NZ_BMXG01000012.1"/>
</dbReference>
<dbReference type="CDD" id="cd19082">
    <property type="entry name" value="AKR_AKR10A1_2"/>
    <property type="match status" value="1"/>
</dbReference>
<dbReference type="GO" id="GO:0000166">
    <property type="term" value="F:nucleotide binding"/>
    <property type="evidence" value="ECO:0007669"/>
    <property type="project" value="InterPro"/>
</dbReference>
<feature type="domain" description="GFO/IDH/MocA-like oxidoreductase" evidence="5">
    <location>
        <begin position="141"/>
        <end position="264"/>
    </location>
</feature>
<dbReference type="InterPro" id="IPR036291">
    <property type="entry name" value="NAD(P)-bd_dom_sf"/>
</dbReference>
<evidence type="ECO:0000259" key="5">
    <source>
        <dbReference type="Pfam" id="PF22725"/>
    </source>
</evidence>
<dbReference type="Pfam" id="PF00248">
    <property type="entry name" value="Aldo_ket_red"/>
    <property type="match status" value="1"/>
</dbReference>
<gene>
    <name evidence="6" type="ORF">GCM10007047_21760</name>
</gene>
<reference evidence="6" key="1">
    <citation type="journal article" date="2014" name="Int. J. Syst. Evol. Microbiol.">
        <title>Complete genome sequence of Corynebacterium casei LMG S-19264T (=DSM 44701T), isolated from a smear-ripened cheese.</title>
        <authorList>
            <consortium name="US DOE Joint Genome Institute (JGI-PGF)"/>
            <person name="Walter F."/>
            <person name="Albersmeier A."/>
            <person name="Kalinowski J."/>
            <person name="Ruckert C."/>
        </authorList>
    </citation>
    <scope>NUCLEOTIDE SEQUENCE</scope>
    <source>
        <strain evidence="6">KCTC 12870</strain>
    </source>
</reference>
<dbReference type="PANTHER" id="PTHR22604:SF105">
    <property type="entry name" value="TRANS-1,2-DIHYDROBENZENE-1,2-DIOL DEHYDROGENASE"/>
    <property type="match status" value="1"/>
</dbReference>
<dbReference type="Pfam" id="PF01408">
    <property type="entry name" value="GFO_IDH_MocA"/>
    <property type="match status" value="1"/>
</dbReference>
<sequence length="671" mass="73217">MNTLASPPPSTKISNWGVIGPGRIAHKFAKGLAETDGVLYAAASRDVSRAQAFLDEYGGGQAYSDYQAMLDDPQVDAVYIATPHPLHAQWAIKAAKAGKHVLCEKPATLNYGEAMAVVDAAQMSGVAFLEAFMYRCHPSTAKVYELVASGAIGQVQRIRASFAFDSGEDFEGRHQANSLGGGGILDVGCYPVSMCRLLAGAAHGKRFLDPIQLKGMGHLDATTGVDTWASAIMKFEGDIIGEAFTGVRAGAENDVTVYGTGGTIILRDPWFCGGEIILHRKGKDPETIDASSSRHLYAFEVEALVQIAAKGEAPGCAMTIADTLGNMRTLDQWRAELGFLYDSEKPTPSFPCVHGGGLAPRGQQIPSETIPGLDKPASRLVMGHPGPRPFTEVAPLYDDYFERGGNCFDDGAIYRGWAVRPSCAGQWMVMRGVREQCILLDKGAHSPYCWPQVMLPELDRMLHTAGTGYIDVYMMHRDNLEVPVGEFVDVMNRMVASGHVRVYGMSNWTLERMDEAIAYAEQNGLRPPACLSNQLSLAEMVNPVWEGTASCSNPEDQAWLKAREMTLIPWSSQAAGFFTDLSAPDRHDIPLLEYGYYSEANFERKKRTYQLAAEKNVLPINIALAWVLAQPFPTFPIIGPRSLTETRTALAGLELNLTPRELDWLNLKADK</sequence>